<feature type="transmembrane region" description="Helical" evidence="1">
    <location>
        <begin position="6"/>
        <end position="24"/>
    </location>
</feature>
<gene>
    <name evidence="2" type="ORF">FEHR0123_LOCUS10503</name>
</gene>
<keyword evidence="1" id="KW-0472">Membrane</keyword>
<keyword evidence="1" id="KW-0812">Transmembrane</keyword>
<feature type="transmembrane region" description="Helical" evidence="1">
    <location>
        <begin position="31"/>
        <end position="54"/>
    </location>
</feature>
<dbReference type="AlphaFoldDB" id="A0A7S3I729"/>
<organism evidence="2">
    <name type="scientific">Favella ehrenbergii</name>
    <dbReference type="NCBI Taxonomy" id="182087"/>
    <lineage>
        <taxon>Eukaryota</taxon>
        <taxon>Sar</taxon>
        <taxon>Alveolata</taxon>
        <taxon>Ciliophora</taxon>
        <taxon>Intramacronucleata</taxon>
        <taxon>Spirotrichea</taxon>
        <taxon>Choreotrichia</taxon>
        <taxon>Tintinnida</taxon>
        <taxon>Xystonellidae</taxon>
        <taxon>Favella</taxon>
    </lineage>
</organism>
<proteinExistence type="predicted"/>
<feature type="transmembrane region" description="Helical" evidence="1">
    <location>
        <begin position="70"/>
        <end position="93"/>
    </location>
</feature>
<name>A0A7S3I729_9SPIT</name>
<protein>
    <submittedName>
        <fullName evidence="2">Uncharacterized protein</fullName>
    </submittedName>
</protein>
<dbReference type="EMBL" id="HBIE01034687">
    <property type="protein sequence ID" value="CAE0315575.1"/>
    <property type="molecule type" value="Transcribed_RNA"/>
</dbReference>
<reference evidence="2" key="1">
    <citation type="submission" date="2021-01" db="EMBL/GenBank/DDBJ databases">
        <authorList>
            <person name="Corre E."/>
            <person name="Pelletier E."/>
            <person name="Niang G."/>
            <person name="Scheremetjew M."/>
            <person name="Finn R."/>
            <person name="Kale V."/>
            <person name="Holt S."/>
            <person name="Cochrane G."/>
            <person name="Meng A."/>
            <person name="Brown T."/>
            <person name="Cohen L."/>
        </authorList>
    </citation>
    <scope>NUCLEOTIDE SEQUENCE</scope>
    <source>
        <strain evidence="2">Fehren 1</strain>
    </source>
</reference>
<evidence type="ECO:0000313" key="2">
    <source>
        <dbReference type="EMBL" id="CAE0315575.1"/>
    </source>
</evidence>
<evidence type="ECO:0000256" key="1">
    <source>
        <dbReference type="SAM" id="Phobius"/>
    </source>
</evidence>
<accession>A0A7S3I729</accession>
<keyword evidence="1" id="KW-1133">Transmembrane helix</keyword>
<sequence length="124" mass="14436">MTALWAPIAIFVVELFFNQLLISWKQLPMQYIFTFGYAVMTLSFQKFTGNAVIFPKRLDWNSDNLFSECILWFIVFILVQTGCFSLVLLIHFLKSKFCCKRSVEIVTFREIDAKDMGALTAKQE</sequence>